<protein>
    <submittedName>
        <fullName evidence="1">Uncharacterized protein</fullName>
    </submittedName>
</protein>
<evidence type="ECO:0000313" key="2">
    <source>
        <dbReference type="Proteomes" id="UP000268056"/>
    </source>
</evidence>
<proteinExistence type="predicted"/>
<comment type="caution">
    <text evidence="1">The sequence shown here is derived from an EMBL/GenBank/DDBJ whole genome shotgun (WGS) entry which is preliminary data.</text>
</comment>
<reference evidence="1 2" key="1">
    <citation type="submission" date="2018-08" db="EMBL/GenBank/DDBJ databases">
        <title>Recombination of ecologically and evolutionarily significant loci maintains genetic cohesion in the Pseudomonas syringae species complex.</title>
        <authorList>
            <person name="Dillon M."/>
            <person name="Thakur S."/>
            <person name="Almeida R.N.D."/>
            <person name="Weir B.S."/>
            <person name="Guttman D.S."/>
        </authorList>
    </citation>
    <scope>NUCLEOTIDE SEQUENCE [LARGE SCALE GENOMIC DNA]</scope>
    <source>
        <strain evidence="1 2">ICMP 4092</strain>
    </source>
</reference>
<gene>
    <name evidence="1" type="ORF">ALQ32_01006</name>
</gene>
<dbReference type="EMBL" id="RBQC01000092">
    <property type="protein sequence ID" value="RMO87065.1"/>
    <property type="molecule type" value="Genomic_DNA"/>
</dbReference>
<name>A0A3M3YZG5_9PSED</name>
<evidence type="ECO:0000313" key="1">
    <source>
        <dbReference type="EMBL" id="RMO87065.1"/>
    </source>
</evidence>
<organism evidence="1 2">
    <name type="scientific">Pseudomonas syringae pv. tagetis</name>
    <dbReference type="NCBI Taxonomy" id="129140"/>
    <lineage>
        <taxon>Bacteria</taxon>
        <taxon>Pseudomonadati</taxon>
        <taxon>Pseudomonadota</taxon>
        <taxon>Gammaproteobacteria</taxon>
        <taxon>Pseudomonadales</taxon>
        <taxon>Pseudomonadaceae</taxon>
        <taxon>Pseudomonas</taxon>
    </lineage>
</organism>
<dbReference type="AlphaFoldDB" id="A0A3M3YZG5"/>
<dbReference type="RefSeq" id="WP_122219256.1">
    <property type="nucleotide sequence ID" value="NZ_RBQC01000092.1"/>
</dbReference>
<accession>A0A3M3YZG5</accession>
<sequence length="147" mass="16624">MSFLDSLKAGMEKANAADKKLNQVSELLTQLSKEISDFSDMPIKISRATSVIGHSKMISEALNSNFIREYFTDDRLLLVNVLKNHEMEIAKWRQHLSGYPCILGFEGGEYVCMNIEDLESAFHILLSSIEFAKALKKITNPNLVKKK</sequence>
<dbReference type="Proteomes" id="UP000268056">
    <property type="component" value="Unassembled WGS sequence"/>
</dbReference>